<dbReference type="Pfam" id="PF03717">
    <property type="entry name" value="PBP_dimer"/>
    <property type="match status" value="1"/>
</dbReference>
<comment type="caution">
    <text evidence="5">The sequence shown here is derived from an EMBL/GenBank/DDBJ whole genome shotgun (WGS) entry which is preliminary data.</text>
</comment>
<evidence type="ECO:0008006" key="7">
    <source>
        <dbReference type="Google" id="ProtNLM"/>
    </source>
</evidence>
<evidence type="ECO:0000259" key="3">
    <source>
        <dbReference type="Pfam" id="PF00905"/>
    </source>
</evidence>
<reference evidence="5 6" key="1">
    <citation type="journal article" date="2016" name="Nat. Commun.">
        <title>Thousands of microbial genomes shed light on interconnected biogeochemical processes in an aquifer system.</title>
        <authorList>
            <person name="Anantharaman K."/>
            <person name="Brown C.T."/>
            <person name="Hug L.A."/>
            <person name="Sharon I."/>
            <person name="Castelle C.J."/>
            <person name="Probst A.J."/>
            <person name="Thomas B.C."/>
            <person name="Singh A."/>
            <person name="Wilkins M.J."/>
            <person name="Karaoz U."/>
            <person name="Brodie E.L."/>
            <person name="Williams K.H."/>
            <person name="Hubbard S.S."/>
            <person name="Banfield J.F."/>
        </authorList>
    </citation>
    <scope>NUCLEOTIDE SEQUENCE [LARGE SCALE GENOMIC DNA]</scope>
</reference>
<name>A0A1G1ZWY1_9BACT</name>
<organism evidence="5 6">
    <name type="scientific">Candidatus Harrisonbacteria bacterium RIFOXYA1_FULL_48_8</name>
    <dbReference type="NCBI Taxonomy" id="1798411"/>
    <lineage>
        <taxon>Bacteria</taxon>
        <taxon>Candidatus Harrisoniibacteriota</taxon>
    </lineage>
</organism>
<dbReference type="InterPro" id="IPR001460">
    <property type="entry name" value="PCN-bd_Tpept"/>
</dbReference>
<dbReference type="InterPro" id="IPR036138">
    <property type="entry name" value="PBP_dimer_sf"/>
</dbReference>
<keyword evidence="2" id="KW-0472">Membrane</keyword>
<dbReference type="Gene3D" id="3.40.710.10">
    <property type="entry name" value="DD-peptidase/beta-lactamase superfamily"/>
    <property type="match status" value="1"/>
</dbReference>
<dbReference type="InterPro" id="IPR005311">
    <property type="entry name" value="PBP_dimer"/>
</dbReference>
<dbReference type="PANTHER" id="PTHR30627">
    <property type="entry name" value="PEPTIDOGLYCAN D,D-TRANSPEPTIDASE"/>
    <property type="match status" value="1"/>
</dbReference>
<feature type="domain" description="Penicillin-binding protein dimerisation" evidence="4">
    <location>
        <begin position="51"/>
        <end position="189"/>
    </location>
</feature>
<gene>
    <name evidence="5" type="ORF">A2214_01705</name>
</gene>
<dbReference type="Gene3D" id="3.30.450.330">
    <property type="match status" value="1"/>
</dbReference>
<dbReference type="SUPFAM" id="SSF56601">
    <property type="entry name" value="beta-lactamase/transpeptidase-like"/>
    <property type="match status" value="1"/>
</dbReference>
<dbReference type="PANTHER" id="PTHR30627:SF1">
    <property type="entry name" value="PEPTIDOGLYCAN D,D-TRANSPEPTIDASE FTSI"/>
    <property type="match status" value="1"/>
</dbReference>
<feature type="domain" description="Penicillin-binding protein transpeptidase" evidence="3">
    <location>
        <begin position="218"/>
        <end position="511"/>
    </location>
</feature>
<evidence type="ECO:0000256" key="2">
    <source>
        <dbReference type="ARBA" id="ARBA00023136"/>
    </source>
</evidence>
<evidence type="ECO:0000259" key="4">
    <source>
        <dbReference type="Pfam" id="PF03717"/>
    </source>
</evidence>
<proteinExistence type="predicted"/>
<accession>A0A1G1ZWY1</accession>
<protein>
    <recommendedName>
        <fullName evidence="7">Penicillin-binding protein transpeptidase domain-containing protein</fullName>
    </recommendedName>
</protein>
<dbReference type="EMBL" id="MHJN01000015">
    <property type="protein sequence ID" value="OGY68686.1"/>
    <property type="molecule type" value="Genomic_DNA"/>
</dbReference>
<dbReference type="GO" id="GO:0008658">
    <property type="term" value="F:penicillin binding"/>
    <property type="evidence" value="ECO:0007669"/>
    <property type="project" value="InterPro"/>
</dbReference>
<dbReference type="Gene3D" id="3.90.1310.10">
    <property type="entry name" value="Penicillin-binding protein 2a (Domain 2)"/>
    <property type="match status" value="1"/>
</dbReference>
<sequence length="526" mass="57835">MKSWRLWLITTSFALLYSALVYNVYGLQIKKGEYYSARAASQYRLTDFLSSKRGNIYFQDKNGNRIPAALNKRYPVIYAVPKEITDASEVANALAPILNVPAAKLQLLLAKPNDLYELLLSKADDEQVNKIHELHLKGIYVDDQYFRFYPFGELASQLLGYVGPNDQDGAPEGRYGLEFFYNTELRDKDLVLTIDRNIQAQAEQILKILVEKFGAVGGTAIVQEPKTGKILAMGSLPSFDPNKYAEYPIKNFLNPAFQSVYEPGSVFKVLTMAAGIDSGKITPDTTFYDSGSLTLNGKTIKNWDGKAHGTVTMTNVIEESINTGAAFAERRTGHDLFYNYVSKFGLEELTGINLPGEVAGKLTNIKNTFRDINFATAAFGQGVSVTPLQLIDAISAIANGGELMRPFVIEGTKPEVIRRVISPETASKVTAMMVSAVDKAGVAQILKYKIAGKTGTAQVPNFKSGGYSDDLIHSYAGFFPASDPRFIILLKLDKPQAPLAGATVVPAFKELAQFIINYYNISPDNL</sequence>
<evidence type="ECO:0000256" key="1">
    <source>
        <dbReference type="ARBA" id="ARBA00004370"/>
    </source>
</evidence>
<dbReference type="InterPro" id="IPR050515">
    <property type="entry name" value="Beta-lactam/transpept"/>
</dbReference>
<comment type="subcellular location">
    <subcellularLocation>
        <location evidence="1">Membrane</location>
    </subcellularLocation>
</comment>
<dbReference type="AlphaFoldDB" id="A0A1G1ZWY1"/>
<dbReference type="Proteomes" id="UP000176626">
    <property type="component" value="Unassembled WGS sequence"/>
</dbReference>
<dbReference type="SUPFAM" id="SSF56519">
    <property type="entry name" value="Penicillin binding protein dimerisation domain"/>
    <property type="match status" value="1"/>
</dbReference>
<evidence type="ECO:0000313" key="6">
    <source>
        <dbReference type="Proteomes" id="UP000176626"/>
    </source>
</evidence>
<dbReference type="InterPro" id="IPR012338">
    <property type="entry name" value="Beta-lactam/transpept-like"/>
</dbReference>
<dbReference type="Pfam" id="PF00905">
    <property type="entry name" value="Transpeptidase"/>
    <property type="match status" value="1"/>
</dbReference>
<dbReference type="GO" id="GO:0071555">
    <property type="term" value="P:cell wall organization"/>
    <property type="evidence" value="ECO:0007669"/>
    <property type="project" value="TreeGrafter"/>
</dbReference>
<evidence type="ECO:0000313" key="5">
    <source>
        <dbReference type="EMBL" id="OGY68686.1"/>
    </source>
</evidence>
<dbReference type="GO" id="GO:0005886">
    <property type="term" value="C:plasma membrane"/>
    <property type="evidence" value="ECO:0007669"/>
    <property type="project" value="TreeGrafter"/>
</dbReference>